<dbReference type="SUPFAM" id="SSF56935">
    <property type="entry name" value="Porins"/>
    <property type="match status" value="1"/>
</dbReference>
<dbReference type="EMBL" id="SJPJ01000001">
    <property type="protein sequence ID" value="TWT81285.1"/>
    <property type="molecule type" value="Genomic_DNA"/>
</dbReference>
<evidence type="ECO:0000313" key="5">
    <source>
        <dbReference type="Proteomes" id="UP000315010"/>
    </source>
</evidence>
<keyword evidence="3" id="KW-1133">Transmembrane helix</keyword>
<evidence type="ECO:0000313" key="4">
    <source>
        <dbReference type="EMBL" id="TWT81285.1"/>
    </source>
</evidence>
<evidence type="ECO:0008006" key="6">
    <source>
        <dbReference type="Google" id="ProtNLM"/>
    </source>
</evidence>
<comment type="caution">
    <text evidence="4">The sequence shown here is derived from an EMBL/GenBank/DDBJ whole genome shotgun (WGS) entry which is preliminary data.</text>
</comment>
<evidence type="ECO:0000256" key="2">
    <source>
        <dbReference type="SAM" id="MobiDB-lite"/>
    </source>
</evidence>
<feature type="coiled-coil region" evidence="1">
    <location>
        <begin position="80"/>
        <end position="107"/>
    </location>
</feature>
<feature type="region of interest" description="Disordered" evidence="2">
    <location>
        <begin position="1"/>
        <end position="32"/>
    </location>
</feature>
<accession>A0A5C5Z252</accession>
<feature type="transmembrane region" description="Helical" evidence="3">
    <location>
        <begin position="46"/>
        <end position="68"/>
    </location>
</feature>
<evidence type="ECO:0000256" key="1">
    <source>
        <dbReference type="SAM" id="Coils"/>
    </source>
</evidence>
<dbReference type="AlphaFoldDB" id="A0A5C5Z252"/>
<evidence type="ECO:0000256" key="3">
    <source>
        <dbReference type="SAM" id="Phobius"/>
    </source>
</evidence>
<organism evidence="4 5">
    <name type="scientific">Novipirellula herctigrandis</name>
    <dbReference type="NCBI Taxonomy" id="2527986"/>
    <lineage>
        <taxon>Bacteria</taxon>
        <taxon>Pseudomonadati</taxon>
        <taxon>Planctomycetota</taxon>
        <taxon>Planctomycetia</taxon>
        <taxon>Pirellulales</taxon>
        <taxon>Pirellulaceae</taxon>
        <taxon>Novipirellula</taxon>
    </lineage>
</organism>
<keyword evidence="3" id="KW-0472">Membrane</keyword>
<feature type="compositionally biased region" description="Basic and acidic residues" evidence="2">
    <location>
        <begin position="1"/>
        <end position="17"/>
    </location>
</feature>
<protein>
    <recommendedName>
        <fullName evidence="6">Porin subfamily protein</fullName>
    </recommendedName>
</protein>
<proteinExistence type="predicted"/>
<reference evidence="4 5" key="1">
    <citation type="submission" date="2019-02" db="EMBL/GenBank/DDBJ databases">
        <title>Deep-cultivation of Planctomycetes and their phenomic and genomic characterization uncovers novel biology.</title>
        <authorList>
            <person name="Wiegand S."/>
            <person name="Jogler M."/>
            <person name="Boedeker C."/>
            <person name="Pinto D."/>
            <person name="Vollmers J."/>
            <person name="Rivas-Marin E."/>
            <person name="Kohn T."/>
            <person name="Peeters S.H."/>
            <person name="Heuer A."/>
            <person name="Rast P."/>
            <person name="Oberbeckmann S."/>
            <person name="Bunk B."/>
            <person name="Jeske O."/>
            <person name="Meyerdierks A."/>
            <person name="Storesund J.E."/>
            <person name="Kallscheuer N."/>
            <person name="Luecker S."/>
            <person name="Lage O.M."/>
            <person name="Pohl T."/>
            <person name="Merkel B.J."/>
            <person name="Hornburger P."/>
            <person name="Mueller R.-W."/>
            <person name="Bruemmer F."/>
            <person name="Labrenz M."/>
            <person name="Spormann A.M."/>
            <person name="Op Den Camp H."/>
            <person name="Overmann J."/>
            <person name="Amann R."/>
            <person name="Jetten M.S.M."/>
            <person name="Mascher T."/>
            <person name="Medema M.H."/>
            <person name="Devos D.P."/>
            <person name="Kaster A.-K."/>
            <person name="Ovreas L."/>
            <person name="Rohde M."/>
            <person name="Galperin M.Y."/>
            <person name="Jogler C."/>
        </authorList>
    </citation>
    <scope>NUCLEOTIDE SEQUENCE [LARGE SCALE GENOMIC DNA]</scope>
    <source>
        <strain evidence="4 5">CA13</strain>
    </source>
</reference>
<keyword evidence="3" id="KW-0812">Transmembrane</keyword>
<keyword evidence="1" id="KW-0175">Coiled coil</keyword>
<name>A0A5C5Z252_9BACT</name>
<gene>
    <name evidence="4" type="ORF">CA13_27360</name>
</gene>
<sequence>MRNRYDPNRGDRKKRTEIPNLENRNNEDDRDEACDQHYCQSRKVQVIFNIKSVFLSATLLLGVMTPMVDAQTAADNSQRISELARQLEATRTELNTTRSQLQHLREQSAADSSQVTWHDSPEFTGLDQASQLSSFSESGSVVQAANAFACDSCPNCRTSVCSGVPELCDCCAEKLSWKKGKFRILPFGAVFAEAIGTNRSTQLRGSPLFLLPGPAPGIDDSRFTASAQQSIFGLNITGPDVGGFRTSANVAVNFFGEQPIQNNPGLFALLAYAELRNDDWRFWVGQDADAIGRQNTNSPAWSSHKMQGNVGQIRPGFRAERFFQCSDMIGSSLYFGLTQQAVNDFIADPVVAGIDNGLPNAEARWEVTLGPAEKGQRPLLFAIGGLIGETRAVDNLALSASNVSTSWAVIPELRMEWERWGFQGECFAGQAIGTYNGAIGQSLNPNDGEAIYSTGGFGEFFFHQSPSFTTSIGYGIDNPRDSDLGTIPPAGTVGQRARNEAYWLNFIWRLSEEWETRFEVSHLETTYIAPSNNSSTMLYHGLVKYSF</sequence>
<dbReference type="Proteomes" id="UP000315010">
    <property type="component" value="Unassembled WGS sequence"/>
</dbReference>
<keyword evidence="5" id="KW-1185">Reference proteome</keyword>